<dbReference type="PROSITE" id="PS50048">
    <property type="entry name" value="ZN2_CY6_FUNGAL_2"/>
    <property type="match status" value="1"/>
</dbReference>
<keyword evidence="1" id="KW-0805">Transcription regulation</keyword>
<dbReference type="InterPro" id="IPR021858">
    <property type="entry name" value="Fun_TF"/>
</dbReference>
<keyword evidence="7" id="KW-1185">Reference proteome</keyword>
<gene>
    <name evidence="6" type="ORF">BGW36DRAFT_462884</name>
</gene>
<dbReference type="PANTHER" id="PTHR38791">
    <property type="entry name" value="ZN(II)2CYS6 TRANSCRIPTION FACTOR (EUROFUNG)-RELATED-RELATED"/>
    <property type="match status" value="1"/>
</dbReference>
<evidence type="ECO:0000259" key="5">
    <source>
        <dbReference type="PROSITE" id="PS50048"/>
    </source>
</evidence>
<dbReference type="PANTHER" id="PTHR38791:SF5">
    <property type="entry name" value="TRANSCRIPTION FACTOR DBAG-RELATED"/>
    <property type="match status" value="1"/>
</dbReference>
<dbReference type="InterPro" id="IPR036864">
    <property type="entry name" value="Zn2-C6_fun-type_DNA-bd_sf"/>
</dbReference>
<dbReference type="Pfam" id="PF00172">
    <property type="entry name" value="Zn_clus"/>
    <property type="match status" value="1"/>
</dbReference>
<keyword evidence="4" id="KW-0539">Nucleus</keyword>
<dbReference type="InterPro" id="IPR053175">
    <property type="entry name" value="DHMBA_Reg_Transcription_Factor"/>
</dbReference>
<dbReference type="CDD" id="cd00067">
    <property type="entry name" value="GAL4"/>
    <property type="match status" value="1"/>
</dbReference>
<dbReference type="SMART" id="SM00066">
    <property type="entry name" value="GAL4"/>
    <property type="match status" value="1"/>
</dbReference>
<dbReference type="PROSITE" id="PS00463">
    <property type="entry name" value="ZN2_CY6_FUNGAL_1"/>
    <property type="match status" value="1"/>
</dbReference>
<dbReference type="GO" id="GO:0003677">
    <property type="term" value="F:DNA binding"/>
    <property type="evidence" value="ECO:0007669"/>
    <property type="project" value="UniProtKB-KW"/>
</dbReference>
<keyword evidence="3" id="KW-0804">Transcription</keyword>
<evidence type="ECO:0000256" key="3">
    <source>
        <dbReference type="ARBA" id="ARBA00023163"/>
    </source>
</evidence>
<proteinExistence type="predicted"/>
<accession>A0AAD4KMX6</accession>
<comment type="caution">
    <text evidence="6">The sequence shown here is derived from an EMBL/GenBank/DDBJ whole genome shotgun (WGS) entry which is preliminary data.</text>
</comment>
<name>A0AAD4KMX6_9EURO</name>
<evidence type="ECO:0000256" key="1">
    <source>
        <dbReference type="ARBA" id="ARBA00023015"/>
    </source>
</evidence>
<dbReference type="SUPFAM" id="SSF57701">
    <property type="entry name" value="Zn2/Cys6 DNA-binding domain"/>
    <property type="match status" value="1"/>
</dbReference>
<dbReference type="RefSeq" id="XP_046070414.1">
    <property type="nucleotide sequence ID" value="XM_046222183.1"/>
</dbReference>
<dbReference type="GeneID" id="70252470"/>
<sequence length="532" mass="59464">MVFRGKPSGGCSRCRSRRLKCDQKTPSCSQCIRADQKCTGYRDLTALMFENQSDDVIRKAKRIHIKAALSRQKLYESEQRYRRLQQSPQSQQLTTPIDDEAACFVYGNYILDGKSANHYSFIEQLLPSNGDSAIRSAMKAVGLAALANIKTAPNLMRAAREEYTTALAHTNQALRDQSLSKEDSTLGAVILLGMFEIMTCNGSGSMQRWRNHVEGAGKLIEWRGEEQLRNLRGLSMFRHLKISIITNNIYTGKPTSSFLTHLCQVASEIETSETRFIDKFSNIAVRFSNFCAAVKNGELTEPWSILEAALSVDNDLIRWSSTLPSFFSYRTVPVDRDLDTQVQVQARVVYGDHYHIYNNLSAAMVLNNYRALRMVVHEYISGYAGEIQQLKHQFLGAAMLPTNEYSKLKSQSDEIAKHLVAGICASVPYHLGAVGNAVQNNTHIDPRNSPHGALGGYALIWPLYLAADRAISPPSLKRWAIMYMDRIGYSMGINQALAMSVLLNRGLPSRTLLDTEMEIPLGPDMPSEESSD</sequence>
<dbReference type="GO" id="GO:0008270">
    <property type="term" value="F:zinc ion binding"/>
    <property type="evidence" value="ECO:0007669"/>
    <property type="project" value="InterPro"/>
</dbReference>
<dbReference type="Pfam" id="PF11951">
    <property type="entry name" value="Fungal_trans_2"/>
    <property type="match status" value="1"/>
</dbReference>
<keyword evidence="2" id="KW-0238">DNA-binding</keyword>
<evidence type="ECO:0000313" key="7">
    <source>
        <dbReference type="Proteomes" id="UP001201262"/>
    </source>
</evidence>
<dbReference type="Gene3D" id="4.10.240.10">
    <property type="entry name" value="Zn(2)-C6 fungal-type DNA-binding domain"/>
    <property type="match status" value="1"/>
</dbReference>
<organism evidence="6 7">
    <name type="scientific">Talaromyces proteolyticus</name>
    <dbReference type="NCBI Taxonomy" id="1131652"/>
    <lineage>
        <taxon>Eukaryota</taxon>
        <taxon>Fungi</taxon>
        <taxon>Dikarya</taxon>
        <taxon>Ascomycota</taxon>
        <taxon>Pezizomycotina</taxon>
        <taxon>Eurotiomycetes</taxon>
        <taxon>Eurotiomycetidae</taxon>
        <taxon>Eurotiales</taxon>
        <taxon>Trichocomaceae</taxon>
        <taxon>Talaromyces</taxon>
        <taxon>Talaromyces sect. Bacilispori</taxon>
    </lineage>
</organism>
<dbReference type="EMBL" id="JAJTJA010000008">
    <property type="protein sequence ID" value="KAH8695272.1"/>
    <property type="molecule type" value="Genomic_DNA"/>
</dbReference>
<evidence type="ECO:0000313" key="6">
    <source>
        <dbReference type="EMBL" id="KAH8695272.1"/>
    </source>
</evidence>
<dbReference type="Proteomes" id="UP001201262">
    <property type="component" value="Unassembled WGS sequence"/>
</dbReference>
<dbReference type="InterPro" id="IPR001138">
    <property type="entry name" value="Zn2Cys6_DnaBD"/>
</dbReference>
<protein>
    <recommendedName>
        <fullName evidence="5">Zn(2)-C6 fungal-type domain-containing protein</fullName>
    </recommendedName>
</protein>
<feature type="domain" description="Zn(2)-C6 fungal-type" evidence="5">
    <location>
        <begin position="10"/>
        <end position="39"/>
    </location>
</feature>
<reference evidence="6" key="1">
    <citation type="submission" date="2021-12" db="EMBL/GenBank/DDBJ databases">
        <title>Convergent genome expansion in fungi linked to evolution of root-endophyte symbiosis.</title>
        <authorList>
            <consortium name="DOE Joint Genome Institute"/>
            <person name="Ke Y.-H."/>
            <person name="Bonito G."/>
            <person name="Liao H.-L."/>
            <person name="Looney B."/>
            <person name="Rojas-Flechas A."/>
            <person name="Nash J."/>
            <person name="Hameed K."/>
            <person name="Schadt C."/>
            <person name="Martin F."/>
            <person name="Crous P.W."/>
            <person name="Miettinen O."/>
            <person name="Magnuson J.K."/>
            <person name="Labbe J."/>
            <person name="Jacobson D."/>
            <person name="Doktycz M.J."/>
            <person name="Veneault-Fourrey C."/>
            <person name="Kuo A."/>
            <person name="Mondo S."/>
            <person name="Calhoun S."/>
            <person name="Riley R."/>
            <person name="Ohm R."/>
            <person name="LaButti K."/>
            <person name="Andreopoulos B."/>
            <person name="Pangilinan J."/>
            <person name="Nolan M."/>
            <person name="Tritt A."/>
            <person name="Clum A."/>
            <person name="Lipzen A."/>
            <person name="Daum C."/>
            <person name="Barry K."/>
            <person name="Grigoriev I.V."/>
            <person name="Vilgalys R."/>
        </authorList>
    </citation>
    <scope>NUCLEOTIDE SEQUENCE</scope>
    <source>
        <strain evidence="6">PMI_201</strain>
    </source>
</reference>
<evidence type="ECO:0000256" key="2">
    <source>
        <dbReference type="ARBA" id="ARBA00023125"/>
    </source>
</evidence>
<evidence type="ECO:0000256" key="4">
    <source>
        <dbReference type="ARBA" id="ARBA00023242"/>
    </source>
</evidence>
<dbReference type="GO" id="GO:0000981">
    <property type="term" value="F:DNA-binding transcription factor activity, RNA polymerase II-specific"/>
    <property type="evidence" value="ECO:0007669"/>
    <property type="project" value="InterPro"/>
</dbReference>
<dbReference type="AlphaFoldDB" id="A0AAD4KMX6"/>